<evidence type="ECO:0000256" key="5">
    <source>
        <dbReference type="ARBA" id="ARBA00022729"/>
    </source>
</evidence>
<feature type="region of interest" description="Disordered" evidence="14">
    <location>
        <begin position="1"/>
        <end position="52"/>
    </location>
</feature>
<dbReference type="Pfam" id="PF20628">
    <property type="entry name" value="Dyp_perox_C"/>
    <property type="match status" value="1"/>
</dbReference>
<evidence type="ECO:0000259" key="15">
    <source>
        <dbReference type="Pfam" id="PF04261"/>
    </source>
</evidence>
<keyword evidence="7 13" id="KW-0408">Iron</keyword>
<dbReference type="GO" id="GO:0004325">
    <property type="term" value="F:ferrochelatase activity"/>
    <property type="evidence" value="ECO:0007669"/>
    <property type="project" value="UniProtKB-EC"/>
</dbReference>
<dbReference type="InterPro" id="IPR048327">
    <property type="entry name" value="Dyp_perox_N"/>
</dbReference>
<evidence type="ECO:0000256" key="3">
    <source>
        <dbReference type="ARBA" id="ARBA00022617"/>
    </source>
</evidence>
<keyword evidence="4 13" id="KW-0479">Metal-binding</keyword>
<dbReference type="GO" id="GO:0033212">
    <property type="term" value="P:iron import into cell"/>
    <property type="evidence" value="ECO:0007669"/>
    <property type="project" value="InterPro"/>
</dbReference>
<dbReference type="SUPFAM" id="SSF54909">
    <property type="entry name" value="Dimeric alpha+beta barrel"/>
    <property type="match status" value="1"/>
</dbReference>
<keyword evidence="8" id="KW-0456">Lyase</keyword>
<evidence type="ECO:0000256" key="11">
    <source>
        <dbReference type="ARBA" id="ARBA00033775"/>
    </source>
</evidence>
<dbReference type="AlphaFoldDB" id="A0A6G7Y3W5"/>
<dbReference type="InterPro" id="IPR048328">
    <property type="entry name" value="Dyp_perox_C"/>
</dbReference>
<keyword evidence="18" id="KW-1185">Reference proteome</keyword>
<comment type="subcellular location">
    <subcellularLocation>
        <location evidence="1">Cell envelope</location>
    </subcellularLocation>
</comment>
<dbReference type="InterPro" id="IPR006314">
    <property type="entry name" value="Dyp_peroxidase"/>
</dbReference>
<evidence type="ECO:0000259" key="16">
    <source>
        <dbReference type="Pfam" id="PF20628"/>
    </source>
</evidence>
<evidence type="ECO:0000256" key="7">
    <source>
        <dbReference type="ARBA" id="ARBA00023004"/>
    </source>
</evidence>
<accession>A0A6G7Y3W5</accession>
<evidence type="ECO:0000256" key="4">
    <source>
        <dbReference type="ARBA" id="ARBA00022723"/>
    </source>
</evidence>
<evidence type="ECO:0000256" key="2">
    <source>
        <dbReference type="ARBA" id="ARBA00022559"/>
    </source>
</evidence>
<keyword evidence="5" id="KW-0732">Signal</keyword>
<dbReference type="KEGG" id="prv:G7070_03200"/>
<reference evidence="17 18" key="1">
    <citation type="submission" date="2020-03" db="EMBL/GenBank/DDBJ databases">
        <title>Propioniciclava sp. nov., isolated from Hydrophilus acuminatus.</title>
        <authorList>
            <person name="Hyun D.-W."/>
            <person name="Bae J.-W."/>
        </authorList>
    </citation>
    <scope>NUCLEOTIDE SEQUENCE [LARGE SCALE GENOMIC DNA]</scope>
    <source>
        <strain evidence="17 18">HDW11</strain>
    </source>
</reference>
<comment type="catalytic activity">
    <reaction evidence="12">
        <text>heme b + 2 H(+) = protoporphyrin IX + Fe(2+)</text>
        <dbReference type="Rhea" id="RHEA:22584"/>
        <dbReference type="ChEBI" id="CHEBI:15378"/>
        <dbReference type="ChEBI" id="CHEBI:29033"/>
        <dbReference type="ChEBI" id="CHEBI:57306"/>
        <dbReference type="ChEBI" id="CHEBI:60344"/>
        <dbReference type="EC" id="4.98.1.1"/>
    </reaction>
    <physiologicalReaction direction="left-to-right" evidence="12">
        <dbReference type="Rhea" id="RHEA:22585"/>
    </physiologicalReaction>
</comment>
<dbReference type="InterPro" id="IPR006311">
    <property type="entry name" value="TAT_signal"/>
</dbReference>
<organism evidence="17 18">
    <name type="scientific">Propioniciclava coleopterorum</name>
    <dbReference type="NCBI Taxonomy" id="2714937"/>
    <lineage>
        <taxon>Bacteria</taxon>
        <taxon>Bacillati</taxon>
        <taxon>Actinomycetota</taxon>
        <taxon>Actinomycetes</taxon>
        <taxon>Propionibacteriales</taxon>
        <taxon>Propionibacteriaceae</taxon>
        <taxon>Propioniciclava</taxon>
    </lineage>
</organism>
<protein>
    <recommendedName>
        <fullName evidence="10 13">Deferrochelatase</fullName>
        <ecNumber evidence="13">1.11.1.-</ecNumber>
    </recommendedName>
    <alternativeName>
        <fullName evidence="11 13">Peroxidase EfeB</fullName>
    </alternativeName>
</protein>
<feature type="compositionally biased region" description="Basic and acidic residues" evidence="14">
    <location>
        <begin position="1"/>
        <end position="11"/>
    </location>
</feature>
<dbReference type="GO" id="GO:0030313">
    <property type="term" value="C:cell envelope"/>
    <property type="evidence" value="ECO:0007669"/>
    <property type="project" value="UniProtKB-SubCell"/>
</dbReference>
<dbReference type="GO" id="GO:0046872">
    <property type="term" value="F:metal ion binding"/>
    <property type="evidence" value="ECO:0007669"/>
    <property type="project" value="UniProtKB-KW"/>
</dbReference>
<evidence type="ECO:0000313" key="18">
    <source>
        <dbReference type="Proteomes" id="UP000501058"/>
    </source>
</evidence>
<evidence type="ECO:0000256" key="8">
    <source>
        <dbReference type="ARBA" id="ARBA00023239"/>
    </source>
</evidence>
<dbReference type="PROSITE" id="PS51404">
    <property type="entry name" value="DYP_PEROXIDASE"/>
    <property type="match status" value="1"/>
</dbReference>
<dbReference type="PANTHER" id="PTHR30521">
    <property type="entry name" value="DEFERROCHELATASE/PEROXIDASE"/>
    <property type="match status" value="1"/>
</dbReference>
<proteinExistence type="inferred from homology"/>
<keyword evidence="2 13" id="KW-0575">Peroxidase</keyword>
<dbReference type="GO" id="GO:0004601">
    <property type="term" value="F:peroxidase activity"/>
    <property type="evidence" value="ECO:0007669"/>
    <property type="project" value="UniProtKB-KW"/>
</dbReference>
<dbReference type="NCBIfam" id="TIGR01413">
    <property type="entry name" value="Dyp_perox_fam"/>
    <property type="match status" value="1"/>
</dbReference>
<comment type="function">
    <text evidence="13">Involved in the recovery of exogenous heme iron. Extracts iron from heme while preserving the protoporphyrin ring intact.</text>
</comment>
<evidence type="ECO:0000256" key="14">
    <source>
        <dbReference type="SAM" id="MobiDB-lite"/>
    </source>
</evidence>
<dbReference type="InterPro" id="IPR011008">
    <property type="entry name" value="Dimeric_a/b-barrel"/>
</dbReference>
<gene>
    <name evidence="17" type="primary">efeB</name>
    <name evidence="17" type="ORF">G7070_03200</name>
</gene>
<keyword evidence="3 13" id="KW-0349">Heme</keyword>
<name>A0A6G7Y3W5_9ACTN</name>
<dbReference type="PROSITE" id="PS51318">
    <property type="entry name" value="TAT"/>
    <property type="match status" value="1"/>
</dbReference>
<dbReference type="EC" id="1.11.1.-" evidence="13"/>
<dbReference type="EMBL" id="CP049865">
    <property type="protein sequence ID" value="QIK71473.1"/>
    <property type="molecule type" value="Genomic_DNA"/>
</dbReference>
<dbReference type="Pfam" id="PF04261">
    <property type="entry name" value="Dyp_perox_N"/>
    <property type="match status" value="1"/>
</dbReference>
<evidence type="ECO:0000256" key="10">
    <source>
        <dbReference type="ARBA" id="ARBA00033771"/>
    </source>
</evidence>
<dbReference type="NCBIfam" id="TIGR01412">
    <property type="entry name" value="tat_substr_1"/>
    <property type="match status" value="1"/>
</dbReference>
<dbReference type="PANTHER" id="PTHR30521:SF4">
    <property type="entry name" value="DEFERROCHELATASE"/>
    <property type="match status" value="1"/>
</dbReference>
<evidence type="ECO:0000256" key="9">
    <source>
        <dbReference type="ARBA" id="ARBA00025737"/>
    </source>
</evidence>
<evidence type="ECO:0000256" key="13">
    <source>
        <dbReference type="RuleBase" id="RU365017"/>
    </source>
</evidence>
<comment type="cofactor">
    <cofactor evidence="13">
        <name>heme b</name>
        <dbReference type="ChEBI" id="CHEBI:60344"/>
    </cofactor>
    <text evidence="13">Binds 1 heme b (iron(II)-protoporphyrin IX) group non-covalently per subunit.</text>
</comment>
<feature type="domain" description="Dyp-type peroxidase C-terminal" evidence="16">
    <location>
        <begin position="271"/>
        <end position="453"/>
    </location>
</feature>
<evidence type="ECO:0000313" key="17">
    <source>
        <dbReference type="EMBL" id="QIK71473.1"/>
    </source>
</evidence>
<sequence>MTDPRHPDERLATASGPQGPTAPGPTPTPARSASADAGAPAASAGVGQAPRRGLSRRGMLGLVGAGAVGAGAGIGGTLGVTRAGAVEQARTHPFSGTHQAGITTPVQDHLHFAAFDMMARTDRDDLISLLQDWSYAAARMVAGLEVSVKGAVGGSPQAPPDDTGEALGLPAAGLTITFGFGPTLFEADGVDRYGIAAQRPAGLVRLPAFLGEDLQPALSDGDLCVQACADDPQVAVHAIRNLSRIAFGRARLRWSQLGFGRTSRTTADQQTPRNLFGYKDGTANILADDTAALDAHVWVGADDQPWLRGGSYLVARKIAMIIESWDRVRLEEQDRIIGRTKGEGAPLSAPAGREGDPPDFAALGASGKPAIDVASHVRLAHPDQNGGIQLLRRGYNYVDGNTALGKLDAGLFFLSYQRRPEDFIAVQRSLSTDAMNEYLKHLGSGLWAIPPGAAQGSFVGAPLFA</sequence>
<dbReference type="GO" id="GO:0005829">
    <property type="term" value="C:cytosol"/>
    <property type="evidence" value="ECO:0007669"/>
    <property type="project" value="TreeGrafter"/>
</dbReference>
<feature type="domain" description="Dyp-type peroxidase N-terminal" evidence="15">
    <location>
        <begin position="99"/>
        <end position="259"/>
    </location>
</feature>
<dbReference type="RefSeq" id="WP_166231919.1">
    <property type="nucleotide sequence ID" value="NZ_CP049865.1"/>
</dbReference>
<feature type="compositionally biased region" description="Low complexity" evidence="14">
    <location>
        <begin position="29"/>
        <end position="52"/>
    </location>
</feature>
<evidence type="ECO:0000256" key="12">
    <source>
        <dbReference type="ARBA" id="ARBA00048856"/>
    </source>
</evidence>
<comment type="similarity">
    <text evidence="9 13">Belongs to the DyP-type peroxidase family.</text>
</comment>
<dbReference type="GO" id="GO:0020037">
    <property type="term" value="F:heme binding"/>
    <property type="evidence" value="ECO:0007669"/>
    <property type="project" value="InterPro"/>
</dbReference>
<evidence type="ECO:0000256" key="1">
    <source>
        <dbReference type="ARBA" id="ARBA00004196"/>
    </source>
</evidence>
<dbReference type="InterPro" id="IPR006313">
    <property type="entry name" value="EfeB/EfeN"/>
</dbReference>
<evidence type="ECO:0000256" key="6">
    <source>
        <dbReference type="ARBA" id="ARBA00023002"/>
    </source>
</evidence>
<keyword evidence="6 13" id="KW-0560">Oxidoreductase</keyword>
<dbReference type="Proteomes" id="UP000501058">
    <property type="component" value="Chromosome"/>
</dbReference>